<dbReference type="InterPro" id="IPR013324">
    <property type="entry name" value="RNA_pol_sigma_r3/r4-like"/>
</dbReference>
<protein>
    <submittedName>
        <fullName evidence="1">Sigma-70 family RNA polymerase sigma factor</fullName>
    </submittedName>
</protein>
<keyword evidence="2" id="KW-1185">Reference proteome</keyword>
<proteinExistence type="predicted"/>
<gene>
    <name evidence="1" type="ORF">OQZ29_04140</name>
</gene>
<comment type="caution">
    <text evidence="1">The sequence shown here is derived from an EMBL/GenBank/DDBJ whole genome shotgun (WGS) entry which is preliminary data.</text>
</comment>
<name>A0A9X3I860_9SPHI</name>
<dbReference type="SUPFAM" id="SSF88659">
    <property type="entry name" value="Sigma3 and sigma4 domains of RNA polymerase sigma factors"/>
    <property type="match status" value="1"/>
</dbReference>
<evidence type="ECO:0000313" key="1">
    <source>
        <dbReference type="EMBL" id="MCX3263920.1"/>
    </source>
</evidence>
<sequence>MSEVALNIRKDNVKDIRQLYDKYAGMLLGFIRGTVQDHKRSEEHLIKIISAFAIESNGRPTSWLALRQYAQYKLIEFSSADHEGGKLRDANEINDDLNLLTDDERIVFQAVYYQKKSISQLASLLHKKEDILRTQLKSSVDKIRKARGN</sequence>
<dbReference type="AlphaFoldDB" id="A0A9X3I860"/>
<dbReference type="RefSeq" id="WP_010601931.1">
    <property type="nucleotide sequence ID" value="NZ_JAPJUH010000001.1"/>
</dbReference>
<dbReference type="Proteomes" id="UP001142592">
    <property type="component" value="Unassembled WGS sequence"/>
</dbReference>
<reference evidence="1" key="1">
    <citation type="submission" date="2022-11" db="EMBL/GenBank/DDBJ databases">
        <authorList>
            <person name="Graham C."/>
            <person name="Newman J.D."/>
        </authorList>
    </citation>
    <scope>NUCLEOTIDE SEQUENCE</scope>
    <source>
        <strain evidence="1">DSM 19486</strain>
    </source>
</reference>
<dbReference type="EMBL" id="JAPJUH010000001">
    <property type="protein sequence ID" value="MCX3263920.1"/>
    <property type="molecule type" value="Genomic_DNA"/>
</dbReference>
<evidence type="ECO:0000313" key="2">
    <source>
        <dbReference type="Proteomes" id="UP001142592"/>
    </source>
</evidence>
<accession>A0A9X3I860</accession>
<organism evidence="1 2">
    <name type="scientific">Pedobacter agri</name>
    <dbReference type="NCBI Taxonomy" id="454586"/>
    <lineage>
        <taxon>Bacteria</taxon>
        <taxon>Pseudomonadati</taxon>
        <taxon>Bacteroidota</taxon>
        <taxon>Sphingobacteriia</taxon>
        <taxon>Sphingobacteriales</taxon>
        <taxon>Sphingobacteriaceae</taxon>
        <taxon>Pedobacter</taxon>
    </lineage>
</organism>